<gene>
    <name evidence="1" type="ORF">DESAMIL20_296</name>
</gene>
<proteinExistence type="predicted"/>
<dbReference type="AlphaFoldDB" id="A0A1X4XZB3"/>
<dbReference type="Proteomes" id="UP000194141">
    <property type="component" value="Unassembled WGS sequence"/>
</dbReference>
<name>A0A1X4XZB3_9BACT</name>
<accession>A0A1X4XZB3</accession>
<evidence type="ECO:0000313" key="2">
    <source>
        <dbReference type="Proteomes" id="UP000194141"/>
    </source>
</evidence>
<keyword evidence="2" id="KW-1185">Reference proteome</keyword>
<reference evidence="1 2" key="1">
    <citation type="journal article" date="2017" name="Front. Microbiol.">
        <title>Genome Sequence of Desulfurella amilsii Strain TR1 and Comparative Genomics of Desulfurellaceae Family.</title>
        <authorList>
            <person name="Florentino A.P."/>
            <person name="Stams A.J."/>
            <person name="Sanchez-Andrea I."/>
        </authorList>
    </citation>
    <scope>NUCLEOTIDE SEQUENCE [LARGE SCALE GENOMIC DNA]</scope>
    <source>
        <strain evidence="1 2">TR1</strain>
    </source>
</reference>
<evidence type="ECO:0000313" key="1">
    <source>
        <dbReference type="EMBL" id="OSS42866.1"/>
    </source>
</evidence>
<dbReference type="STRING" id="1562698.DESAMIL20_296"/>
<protein>
    <submittedName>
        <fullName evidence="1">Uncharacterized protein</fullName>
    </submittedName>
</protein>
<comment type="caution">
    <text evidence="1">The sequence shown here is derived from an EMBL/GenBank/DDBJ whole genome shotgun (WGS) entry which is preliminary data.</text>
</comment>
<organism evidence="1 2">
    <name type="scientific">Desulfurella amilsii</name>
    <dbReference type="NCBI Taxonomy" id="1562698"/>
    <lineage>
        <taxon>Bacteria</taxon>
        <taxon>Pseudomonadati</taxon>
        <taxon>Campylobacterota</taxon>
        <taxon>Desulfurellia</taxon>
        <taxon>Desulfurellales</taxon>
        <taxon>Desulfurellaceae</taxon>
        <taxon>Desulfurella</taxon>
    </lineage>
</organism>
<sequence>MSLTLIDKQRRDRNRFYKAGGIKLIYQMISDIDATKENPVKLRLLRKKAFEVARQCNIKVKYQQGFVITLLKQAHGKGYIRSLQEPFDTAKMLFPRKKKHIAKSKQITYYITQKGKELKESKENTIIPILKVFNKEEAI</sequence>
<dbReference type="RefSeq" id="WP_086033113.1">
    <property type="nucleotide sequence ID" value="NZ_MDSU01000002.1"/>
</dbReference>
<dbReference type="EMBL" id="MDSU01000002">
    <property type="protein sequence ID" value="OSS42866.1"/>
    <property type="molecule type" value="Genomic_DNA"/>
</dbReference>